<dbReference type="PANTHER" id="PTHR21028">
    <property type="entry name" value="SI:CH211-156B7.4"/>
    <property type="match status" value="1"/>
</dbReference>
<dbReference type="HOGENOM" id="CLU_105244_2_0_2"/>
<dbReference type="SMART" id="SM01118">
    <property type="entry name" value="CYTH"/>
    <property type="match status" value="1"/>
</dbReference>
<proteinExistence type="predicted"/>
<dbReference type="InterPro" id="IPR033469">
    <property type="entry name" value="CYTH-like_dom_sf"/>
</dbReference>
<gene>
    <name evidence="2" type="ordered locus">Mthe_0808</name>
</gene>
<dbReference type="EMBL" id="CP000477">
    <property type="protein sequence ID" value="ABK14597.1"/>
    <property type="molecule type" value="Genomic_DNA"/>
</dbReference>
<dbReference type="OrthoDB" id="46040at2157"/>
<dbReference type="PROSITE" id="PS51707">
    <property type="entry name" value="CYTH"/>
    <property type="match status" value="1"/>
</dbReference>
<dbReference type="NCBIfam" id="TIGR00318">
    <property type="entry name" value="cyaB"/>
    <property type="match status" value="1"/>
</dbReference>
<name>A0B7C3_METTP</name>
<keyword evidence="3" id="KW-1185">Reference proteome</keyword>
<dbReference type="AlphaFoldDB" id="A0B7C3"/>
<dbReference type="STRING" id="349307.Mthe_0808"/>
<dbReference type="InterPro" id="IPR008173">
    <property type="entry name" value="Adenylyl_cyclase_CyaB"/>
</dbReference>
<dbReference type="Pfam" id="PF01928">
    <property type="entry name" value="CYTH"/>
    <property type="match status" value="1"/>
</dbReference>
<feature type="domain" description="CYTH" evidence="1">
    <location>
        <begin position="1"/>
        <end position="169"/>
    </location>
</feature>
<accession>A0B7C3</accession>
<evidence type="ECO:0000259" key="1">
    <source>
        <dbReference type="PROSITE" id="PS51707"/>
    </source>
</evidence>
<dbReference type="KEGG" id="mtp:Mthe_0808"/>
<dbReference type="InterPro" id="IPR023577">
    <property type="entry name" value="CYTH_domain"/>
</dbReference>
<dbReference type="Proteomes" id="UP000000674">
    <property type="component" value="Chromosome"/>
</dbReference>
<evidence type="ECO:0000313" key="2">
    <source>
        <dbReference type="EMBL" id="ABK14597.1"/>
    </source>
</evidence>
<organism evidence="2 3">
    <name type="scientific">Methanothrix thermoacetophila (strain DSM 6194 / JCM 14653 / NBRC 101360 / PT)</name>
    <name type="common">Methanosaeta thermophila</name>
    <dbReference type="NCBI Taxonomy" id="349307"/>
    <lineage>
        <taxon>Archaea</taxon>
        <taxon>Methanobacteriati</taxon>
        <taxon>Methanobacteriota</taxon>
        <taxon>Stenosarchaea group</taxon>
        <taxon>Methanomicrobia</taxon>
        <taxon>Methanotrichales</taxon>
        <taxon>Methanotrichaceae</taxon>
        <taxon>Methanothrix</taxon>
    </lineage>
</organism>
<evidence type="ECO:0000313" key="3">
    <source>
        <dbReference type="Proteomes" id="UP000000674"/>
    </source>
</evidence>
<dbReference type="SUPFAM" id="SSF55154">
    <property type="entry name" value="CYTH-like phosphatases"/>
    <property type="match status" value="1"/>
</dbReference>
<reference evidence="2 3" key="1">
    <citation type="submission" date="2006-10" db="EMBL/GenBank/DDBJ databases">
        <title>Complete sequence of Methanosaeta thermophila PT.</title>
        <authorList>
            <consortium name="US DOE Joint Genome Institute"/>
            <person name="Copeland A."/>
            <person name="Lucas S."/>
            <person name="Lapidus A."/>
            <person name="Barry K."/>
            <person name="Detter J.C."/>
            <person name="Glavina del Rio T."/>
            <person name="Hammon N."/>
            <person name="Israni S."/>
            <person name="Pitluck S."/>
            <person name="Chain P."/>
            <person name="Malfatti S."/>
            <person name="Shin M."/>
            <person name="Vergez L."/>
            <person name="Schmutz J."/>
            <person name="Larimer F."/>
            <person name="Land M."/>
            <person name="Hauser L."/>
            <person name="Kyrpides N."/>
            <person name="Kim E."/>
            <person name="Smith K.S."/>
            <person name="Ingram-Smith C."/>
            <person name="Richardson P."/>
        </authorList>
    </citation>
    <scope>NUCLEOTIDE SEQUENCE [LARGE SCALE GENOMIC DNA]</scope>
    <source>
        <strain evidence="3">DSM 6194 / JCM 14653 / NBRC 101360 / PT</strain>
    </source>
</reference>
<dbReference type="CDD" id="cd07890">
    <property type="entry name" value="CYTH-like_AC_IV-like"/>
    <property type="match status" value="1"/>
</dbReference>
<dbReference type="GeneID" id="4462099"/>
<dbReference type="PANTHER" id="PTHR21028:SF2">
    <property type="entry name" value="CYTH DOMAIN-CONTAINING PROTEIN"/>
    <property type="match status" value="1"/>
</dbReference>
<sequence>MIEVEAKARALEDAEERILRMGGVLEGVESHTDIYFRSPVRDFASTDEALRIRIKDDGVHLTYKGPKLDSETKTRLELSIRVDDAAAAEKLLESLGFSRFAVVRKRRAKYRLGDAIVALDDVDGLGRFVEVEISADHVNPRDRARVLEMISSVGMGKPIRLSYLELLEIARSSTPITASGSADEKSTPARSEP</sequence>
<protein>
    <submittedName>
        <fullName evidence="2">Adenylate cyclase</fullName>
    </submittedName>
</protein>
<dbReference type="RefSeq" id="WP_011695993.1">
    <property type="nucleotide sequence ID" value="NC_008553.1"/>
</dbReference>
<dbReference type="Gene3D" id="2.40.320.10">
    <property type="entry name" value="Hypothetical Protein Pfu-838710-001"/>
    <property type="match status" value="1"/>
</dbReference>